<feature type="region of interest" description="Disordered" evidence="1">
    <location>
        <begin position="139"/>
        <end position="197"/>
    </location>
</feature>
<dbReference type="AlphaFoldDB" id="A0AA88NUI1"/>
<organism evidence="2 3">
    <name type="scientific">Channa striata</name>
    <name type="common">Snakehead murrel</name>
    <name type="synonym">Ophicephalus striatus</name>
    <dbReference type="NCBI Taxonomy" id="64152"/>
    <lineage>
        <taxon>Eukaryota</taxon>
        <taxon>Metazoa</taxon>
        <taxon>Chordata</taxon>
        <taxon>Craniata</taxon>
        <taxon>Vertebrata</taxon>
        <taxon>Euteleostomi</taxon>
        <taxon>Actinopterygii</taxon>
        <taxon>Neopterygii</taxon>
        <taxon>Teleostei</taxon>
        <taxon>Neoteleostei</taxon>
        <taxon>Acanthomorphata</taxon>
        <taxon>Anabantaria</taxon>
        <taxon>Anabantiformes</taxon>
        <taxon>Channoidei</taxon>
        <taxon>Channidae</taxon>
        <taxon>Channa</taxon>
    </lineage>
</organism>
<evidence type="ECO:0000313" key="2">
    <source>
        <dbReference type="EMBL" id="KAK2863638.1"/>
    </source>
</evidence>
<evidence type="ECO:0000313" key="3">
    <source>
        <dbReference type="Proteomes" id="UP001187415"/>
    </source>
</evidence>
<reference evidence="2" key="1">
    <citation type="submission" date="2023-07" db="EMBL/GenBank/DDBJ databases">
        <title>Chromosome-level Genome Assembly of Striped Snakehead (Channa striata).</title>
        <authorList>
            <person name="Liu H."/>
        </authorList>
    </citation>
    <scope>NUCLEOTIDE SEQUENCE</scope>
    <source>
        <strain evidence="2">Gz</strain>
        <tissue evidence="2">Muscle</tissue>
    </source>
</reference>
<name>A0AA88NUI1_CHASR</name>
<feature type="compositionally biased region" description="Basic and acidic residues" evidence="1">
    <location>
        <begin position="168"/>
        <end position="182"/>
    </location>
</feature>
<keyword evidence="3" id="KW-1185">Reference proteome</keyword>
<proteinExistence type="predicted"/>
<gene>
    <name evidence="2" type="ORF">Q5P01_003171</name>
</gene>
<comment type="caution">
    <text evidence="2">The sequence shown here is derived from an EMBL/GenBank/DDBJ whole genome shotgun (WGS) entry which is preliminary data.</text>
</comment>
<feature type="region of interest" description="Disordered" evidence="1">
    <location>
        <begin position="67"/>
        <end position="90"/>
    </location>
</feature>
<sequence>MSYRAPAQWTEVRYGRRARRARGTFDQAWSGDRLRTRSGGRARASPVRRIVGSGTDLLPNPPVLPFGFSAPARSRRPPPGQGRQARSYADVVRQAAPRQFRGDFSWGGELPAPDGGRLPTPVTCTVATMTDQKMDIPGEWGLTVEGDEDSLPPVQHSPRQRRTQRRIHTPDPRREENDDRLPEGGPAETHLLEGISC</sequence>
<dbReference type="EMBL" id="JAUPFM010000001">
    <property type="protein sequence ID" value="KAK2863638.1"/>
    <property type="molecule type" value="Genomic_DNA"/>
</dbReference>
<feature type="compositionally biased region" description="Basic residues" evidence="1">
    <location>
        <begin position="158"/>
        <end position="167"/>
    </location>
</feature>
<protein>
    <submittedName>
        <fullName evidence="2">Uncharacterized protein</fullName>
    </submittedName>
</protein>
<evidence type="ECO:0000256" key="1">
    <source>
        <dbReference type="SAM" id="MobiDB-lite"/>
    </source>
</evidence>
<accession>A0AA88NUI1</accession>
<dbReference type="Proteomes" id="UP001187415">
    <property type="component" value="Unassembled WGS sequence"/>
</dbReference>